<dbReference type="STRING" id="271157.SAMN05444396_10646"/>
<gene>
    <name evidence="2" type="ORF">SAMN05444396_10646</name>
</gene>
<name>A0A1M5I123_9FLAO</name>
<dbReference type="GO" id="GO:0016758">
    <property type="term" value="F:hexosyltransferase activity"/>
    <property type="evidence" value="ECO:0007669"/>
    <property type="project" value="UniProtKB-ARBA"/>
</dbReference>
<sequence>MQNNPKLSIITIAYNNKLGLIKTMNSVFAQTYKDIEYIVIDGNSSDGSKEILEKVSIKLDYWVSEPDLGIYNALNKGILKASGEYLLFLNSGDWFFDENSLLSFMIDLGDYDIIYGNKLNYFSNDNIVEEKSPKIIDFYILAFSYSLPHQATIIKKKLFNEMGLYDESLKIVSDWKFSLLAIFKYNYKYLHKEINLIYYDMTGISSNDIYKSLQIKERESVIDENFINIKHMANESLLIQKIKFYYKYSKILRVLKILGLIKKFDY</sequence>
<dbReference type="EMBL" id="FQWE01000006">
    <property type="protein sequence ID" value="SHG21713.1"/>
    <property type="molecule type" value="Genomic_DNA"/>
</dbReference>
<dbReference type="PANTHER" id="PTHR22916">
    <property type="entry name" value="GLYCOSYLTRANSFERASE"/>
    <property type="match status" value="1"/>
</dbReference>
<evidence type="ECO:0000313" key="3">
    <source>
        <dbReference type="Proteomes" id="UP000184036"/>
    </source>
</evidence>
<dbReference type="Pfam" id="PF00535">
    <property type="entry name" value="Glycos_transf_2"/>
    <property type="match status" value="1"/>
</dbReference>
<dbReference type="OrthoDB" id="9788101at2"/>
<dbReference type="PANTHER" id="PTHR22916:SF67">
    <property type="entry name" value="COLANIC ACID BIOSYNTHESIS GLYCOSYL TRANSFERASE WCAE-RELATED"/>
    <property type="match status" value="1"/>
</dbReference>
<dbReference type="AlphaFoldDB" id="A0A1M5I123"/>
<proteinExistence type="predicted"/>
<keyword evidence="2" id="KW-0808">Transferase</keyword>
<evidence type="ECO:0000259" key="1">
    <source>
        <dbReference type="Pfam" id="PF00535"/>
    </source>
</evidence>
<feature type="domain" description="Glycosyltransferase 2-like" evidence="1">
    <location>
        <begin position="8"/>
        <end position="130"/>
    </location>
</feature>
<dbReference type="RefSeq" id="WP_072991593.1">
    <property type="nucleotide sequence ID" value="NZ_FQWE01000006.1"/>
</dbReference>
<dbReference type="InterPro" id="IPR029044">
    <property type="entry name" value="Nucleotide-diphossugar_trans"/>
</dbReference>
<evidence type="ECO:0000313" key="2">
    <source>
        <dbReference type="EMBL" id="SHG21713.1"/>
    </source>
</evidence>
<dbReference type="Proteomes" id="UP000184036">
    <property type="component" value="Unassembled WGS sequence"/>
</dbReference>
<accession>A0A1M5I123</accession>
<dbReference type="InterPro" id="IPR001173">
    <property type="entry name" value="Glyco_trans_2-like"/>
</dbReference>
<organism evidence="2 3">
    <name type="scientific">Flavobacterium segetis</name>
    <dbReference type="NCBI Taxonomy" id="271157"/>
    <lineage>
        <taxon>Bacteria</taxon>
        <taxon>Pseudomonadati</taxon>
        <taxon>Bacteroidota</taxon>
        <taxon>Flavobacteriia</taxon>
        <taxon>Flavobacteriales</taxon>
        <taxon>Flavobacteriaceae</taxon>
        <taxon>Flavobacterium</taxon>
    </lineage>
</organism>
<protein>
    <submittedName>
        <fullName evidence="2">Glycosyltransferase involved in cell wall bisynthesis</fullName>
    </submittedName>
</protein>
<dbReference type="Gene3D" id="3.90.550.10">
    <property type="entry name" value="Spore Coat Polysaccharide Biosynthesis Protein SpsA, Chain A"/>
    <property type="match status" value="1"/>
</dbReference>
<dbReference type="CDD" id="cd06433">
    <property type="entry name" value="GT_2_WfgS_like"/>
    <property type="match status" value="1"/>
</dbReference>
<reference evidence="3" key="1">
    <citation type="submission" date="2016-11" db="EMBL/GenBank/DDBJ databases">
        <authorList>
            <person name="Varghese N."/>
            <person name="Submissions S."/>
        </authorList>
    </citation>
    <scope>NUCLEOTIDE SEQUENCE [LARGE SCALE GENOMIC DNA]</scope>
    <source>
        <strain evidence="3">DSM 19741</strain>
    </source>
</reference>
<keyword evidence="3" id="KW-1185">Reference proteome</keyword>
<dbReference type="SUPFAM" id="SSF53448">
    <property type="entry name" value="Nucleotide-diphospho-sugar transferases"/>
    <property type="match status" value="1"/>
</dbReference>